<proteinExistence type="predicted"/>
<reference evidence="1" key="1">
    <citation type="submission" date="2020-04" db="EMBL/GenBank/DDBJ databases">
        <title>A chromosome-scale assembly and high-density genetic map of the yellow drum (Nibea albiflora) genome.</title>
        <authorList>
            <person name="Xu D."/>
            <person name="Zhang W."/>
            <person name="Chen R."/>
            <person name="Tan P."/>
            <person name="Wang L."/>
            <person name="Song H."/>
            <person name="Tian L."/>
            <person name="Zhu Q."/>
            <person name="Wang B."/>
        </authorList>
    </citation>
    <scope>NUCLEOTIDE SEQUENCE</scope>
    <source>
        <strain evidence="1">ZJHYS-2018</strain>
    </source>
</reference>
<name>A0ACB7EX02_NIBAL</name>
<sequence>MSRILCVALLLIVVVNSFCDSAVNRAEFRVTKGHIRKCLCRVMDNGRVKCRSPQLRMKNIKKEDLIKCFCDKANQHSE</sequence>
<keyword evidence="2" id="KW-1185">Reference proteome</keyword>
<dbReference type="EMBL" id="CM024809">
    <property type="protein sequence ID" value="KAG8006273.1"/>
    <property type="molecule type" value="Genomic_DNA"/>
</dbReference>
<evidence type="ECO:0000313" key="1">
    <source>
        <dbReference type="EMBL" id="KAG8006273.1"/>
    </source>
</evidence>
<accession>A0ACB7EX02</accession>
<protein>
    <submittedName>
        <fullName evidence="1">Uncharacterized protein</fullName>
    </submittedName>
</protein>
<organism evidence="1 2">
    <name type="scientific">Nibea albiflora</name>
    <name type="common">Yellow drum</name>
    <name type="synonym">Corvina albiflora</name>
    <dbReference type="NCBI Taxonomy" id="240163"/>
    <lineage>
        <taxon>Eukaryota</taxon>
        <taxon>Metazoa</taxon>
        <taxon>Chordata</taxon>
        <taxon>Craniata</taxon>
        <taxon>Vertebrata</taxon>
        <taxon>Euteleostomi</taxon>
        <taxon>Actinopterygii</taxon>
        <taxon>Neopterygii</taxon>
        <taxon>Teleostei</taxon>
        <taxon>Neoteleostei</taxon>
        <taxon>Acanthomorphata</taxon>
        <taxon>Eupercaria</taxon>
        <taxon>Sciaenidae</taxon>
        <taxon>Nibea</taxon>
    </lineage>
</organism>
<comment type="caution">
    <text evidence="1">The sequence shown here is derived from an EMBL/GenBank/DDBJ whole genome shotgun (WGS) entry which is preliminary data.</text>
</comment>
<evidence type="ECO:0000313" key="2">
    <source>
        <dbReference type="Proteomes" id="UP000805704"/>
    </source>
</evidence>
<dbReference type="Proteomes" id="UP000805704">
    <property type="component" value="Chromosome 21"/>
</dbReference>
<gene>
    <name evidence="1" type="ORF">GBF38_005510</name>
</gene>